<reference evidence="1 2" key="1">
    <citation type="submission" date="2014-04" db="EMBL/GenBank/DDBJ databases">
        <authorList>
            <consortium name="DOE Joint Genome Institute"/>
            <person name="Kuo A."/>
            <person name="Martino E."/>
            <person name="Perotto S."/>
            <person name="Kohler A."/>
            <person name="Nagy L.G."/>
            <person name="Floudas D."/>
            <person name="Copeland A."/>
            <person name="Barry K.W."/>
            <person name="Cichocki N."/>
            <person name="Veneault-Fourrey C."/>
            <person name="LaButti K."/>
            <person name="Lindquist E.A."/>
            <person name="Lipzen A."/>
            <person name="Lundell T."/>
            <person name="Morin E."/>
            <person name="Murat C."/>
            <person name="Sun H."/>
            <person name="Tunlid A."/>
            <person name="Henrissat B."/>
            <person name="Grigoriev I.V."/>
            <person name="Hibbett D.S."/>
            <person name="Martin F."/>
            <person name="Nordberg H.P."/>
            <person name="Cantor M.N."/>
            <person name="Hua S.X."/>
        </authorList>
    </citation>
    <scope>NUCLEOTIDE SEQUENCE [LARGE SCALE GENOMIC DNA]</scope>
    <source>
        <strain evidence="1 2">Zn</strain>
    </source>
</reference>
<organism evidence="1 2">
    <name type="scientific">Oidiodendron maius (strain Zn)</name>
    <dbReference type="NCBI Taxonomy" id="913774"/>
    <lineage>
        <taxon>Eukaryota</taxon>
        <taxon>Fungi</taxon>
        <taxon>Dikarya</taxon>
        <taxon>Ascomycota</taxon>
        <taxon>Pezizomycotina</taxon>
        <taxon>Leotiomycetes</taxon>
        <taxon>Leotiomycetes incertae sedis</taxon>
        <taxon>Myxotrichaceae</taxon>
        <taxon>Oidiodendron</taxon>
    </lineage>
</organism>
<evidence type="ECO:0000313" key="1">
    <source>
        <dbReference type="EMBL" id="KIN02871.1"/>
    </source>
</evidence>
<gene>
    <name evidence="1" type="ORF">OIDMADRAFT_18473</name>
</gene>
<proteinExistence type="predicted"/>
<evidence type="ECO:0000313" key="2">
    <source>
        <dbReference type="Proteomes" id="UP000054321"/>
    </source>
</evidence>
<protein>
    <submittedName>
        <fullName evidence="1">Uncharacterized protein</fullName>
    </submittedName>
</protein>
<keyword evidence="2" id="KW-1185">Reference proteome</keyword>
<dbReference type="Proteomes" id="UP000054321">
    <property type="component" value="Unassembled WGS sequence"/>
</dbReference>
<dbReference type="EMBL" id="KN832874">
    <property type="protein sequence ID" value="KIN02871.1"/>
    <property type="molecule type" value="Genomic_DNA"/>
</dbReference>
<name>A0A0C3H3T7_OIDMZ</name>
<dbReference type="HOGENOM" id="CLU_2886384_0_0_1"/>
<dbReference type="AlphaFoldDB" id="A0A0C3H3T7"/>
<reference evidence="2" key="2">
    <citation type="submission" date="2015-01" db="EMBL/GenBank/DDBJ databases">
        <title>Evolutionary Origins and Diversification of the Mycorrhizal Mutualists.</title>
        <authorList>
            <consortium name="DOE Joint Genome Institute"/>
            <consortium name="Mycorrhizal Genomics Consortium"/>
            <person name="Kohler A."/>
            <person name="Kuo A."/>
            <person name="Nagy L.G."/>
            <person name="Floudas D."/>
            <person name="Copeland A."/>
            <person name="Barry K.W."/>
            <person name="Cichocki N."/>
            <person name="Veneault-Fourrey C."/>
            <person name="LaButti K."/>
            <person name="Lindquist E.A."/>
            <person name="Lipzen A."/>
            <person name="Lundell T."/>
            <person name="Morin E."/>
            <person name="Murat C."/>
            <person name="Riley R."/>
            <person name="Ohm R."/>
            <person name="Sun H."/>
            <person name="Tunlid A."/>
            <person name="Henrissat B."/>
            <person name="Grigoriev I.V."/>
            <person name="Hibbett D.S."/>
            <person name="Martin F."/>
        </authorList>
    </citation>
    <scope>NUCLEOTIDE SEQUENCE [LARGE SCALE GENOMIC DNA]</scope>
    <source>
        <strain evidence="2">Zn</strain>
    </source>
</reference>
<accession>A0A0C3H3T7</accession>
<dbReference type="InParanoid" id="A0A0C3H3T7"/>
<sequence length="63" mass="7017">MPVGLLPDFLDLDRTAEEYVERISCLYHGNVVQVTAQESVCRYLPLGSVKLHVPEPRGSIVCC</sequence>